<evidence type="ECO:0000256" key="1">
    <source>
        <dbReference type="ARBA" id="ARBA00022729"/>
    </source>
</evidence>
<evidence type="ECO:0000259" key="5">
    <source>
        <dbReference type="Pfam" id="PF19028"/>
    </source>
</evidence>
<reference evidence="6" key="1">
    <citation type="journal article" date="2020" name="Nature">
        <title>Giant virus diversity and host interactions through global metagenomics.</title>
        <authorList>
            <person name="Schulz F."/>
            <person name="Roux S."/>
            <person name="Paez-Espino D."/>
            <person name="Jungbluth S."/>
            <person name="Walsh D.A."/>
            <person name="Denef V.J."/>
            <person name="McMahon K.D."/>
            <person name="Konstantinidis K.T."/>
            <person name="Eloe-Fadrosh E.A."/>
            <person name="Kyrpides N.C."/>
            <person name="Woyke T."/>
        </authorList>
    </citation>
    <scope>NUCLEOTIDE SEQUENCE</scope>
    <source>
        <strain evidence="6">GVMAG-S-1035085-51</strain>
    </source>
</reference>
<dbReference type="SUPFAM" id="SSF82895">
    <property type="entry name" value="TSP-1 type 1 repeat"/>
    <property type="match status" value="4"/>
</dbReference>
<dbReference type="Pfam" id="PF00090">
    <property type="entry name" value="TSP_1"/>
    <property type="match status" value="1"/>
</dbReference>
<dbReference type="InterPro" id="IPR044004">
    <property type="entry name" value="TSP1_spondin_dom"/>
</dbReference>
<dbReference type="Gene3D" id="2.20.100.10">
    <property type="entry name" value="Thrombospondin type-1 (TSP1) repeat"/>
    <property type="match status" value="4"/>
</dbReference>
<keyword evidence="2" id="KW-1015">Disulfide bond</keyword>
<dbReference type="Pfam" id="PF19028">
    <property type="entry name" value="TSP1_spondin"/>
    <property type="match status" value="3"/>
</dbReference>
<feature type="domain" description="Spondin-like TSP1" evidence="5">
    <location>
        <begin position="239"/>
        <end position="290"/>
    </location>
</feature>
<keyword evidence="4" id="KW-1133">Transmembrane helix</keyword>
<dbReference type="EMBL" id="MN740611">
    <property type="protein sequence ID" value="QHU35731.1"/>
    <property type="molecule type" value="Genomic_DNA"/>
</dbReference>
<dbReference type="FunFam" id="2.20.100.10:FF:000019">
    <property type="entry name" value="Thrombospondin type 1 domain containing 7A"/>
    <property type="match status" value="1"/>
</dbReference>
<dbReference type="PANTHER" id="PTHR20920:SF5">
    <property type="entry name" value="SMB DOMAIN-CONTAINING PROTEIN"/>
    <property type="match status" value="1"/>
</dbReference>
<organism evidence="6">
    <name type="scientific">viral metagenome</name>
    <dbReference type="NCBI Taxonomy" id="1070528"/>
    <lineage>
        <taxon>unclassified sequences</taxon>
        <taxon>metagenomes</taxon>
        <taxon>organismal metagenomes</taxon>
    </lineage>
</organism>
<dbReference type="InterPro" id="IPR000884">
    <property type="entry name" value="TSP1_rpt"/>
</dbReference>
<feature type="domain" description="Spondin-like TSP1" evidence="5">
    <location>
        <begin position="184"/>
        <end position="235"/>
    </location>
</feature>
<evidence type="ECO:0000313" key="6">
    <source>
        <dbReference type="EMBL" id="QHU35731.1"/>
    </source>
</evidence>
<dbReference type="InterPro" id="IPR039942">
    <property type="entry name" value="SBSPO"/>
</dbReference>
<dbReference type="PROSITE" id="PS50092">
    <property type="entry name" value="TSP1"/>
    <property type="match status" value="4"/>
</dbReference>
<feature type="transmembrane region" description="Helical" evidence="4">
    <location>
        <begin position="6"/>
        <end position="24"/>
    </location>
</feature>
<keyword evidence="3" id="KW-0325">Glycoprotein</keyword>
<protein>
    <recommendedName>
        <fullName evidence="5">Spondin-like TSP1 domain-containing protein</fullName>
    </recommendedName>
</protein>
<keyword evidence="1" id="KW-0732">Signal</keyword>
<sequence>MNLAIIIGISITILIVGIILFIIMRKKSTSNTTTTTPSTINSTSNTPNNLLDSLENITNSSSISPTISPIDCTGNWSDWSTCNKTCGGGTKNRTYNVTTTKNSIGQDCPVSDKTIDTSSCNTNACPIPCLTTDWSEWSVCNRTCGDGQKTRTKTIIQQPAYGGTLCPAIIDTSSCNLQECSQDCKVSIWSPWSTCSKSCGSGTRYRTRTVTSSTTLDGASCPSLREEEPCNTQLCPIDCAVSDWSNWSTCNATCGGGTQTRTRTITTQPANGGTICPALSENIVCNTQSCTTVETNIAVAGNARETEFNFDCPSGSYITKLYGRSGDWQDAIGAKCSNNLDSGLKGGNTGNAYAIDCSDGFTAINMKTKFFGPYVATIQPTCGNIKLSMLGTPAGIIENKDLACPQGYAIGRMFGHHGSYVNRLGFECVPKN</sequence>
<evidence type="ECO:0000256" key="3">
    <source>
        <dbReference type="ARBA" id="ARBA00023180"/>
    </source>
</evidence>
<dbReference type="PANTHER" id="PTHR20920">
    <property type="entry name" value="RPE-SPONDIN"/>
    <property type="match status" value="1"/>
</dbReference>
<feature type="domain" description="Spondin-like TSP1" evidence="5">
    <location>
        <begin position="129"/>
        <end position="180"/>
    </location>
</feature>
<dbReference type="InterPro" id="IPR036383">
    <property type="entry name" value="TSP1_rpt_sf"/>
</dbReference>
<proteinExistence type="predicted"/>
<evidence type="ECO:0000256" key="4">
    <source>
        <dbReference type="SAM" id="Phobius"/>
    </source>
</evidence>
<dbReference type="FunFam" id="2.20.100.10:FF:000120">
    <property type="entry name" value="Thrombospondin, type I, domain-containing 7Ab"/>
    <property type="match status" value="1"/>
</dbReference>
<name>A0A6C0M157_9ZZZZ</name>
<evidence type="ECO:0000256" key="2">
    <source>
        <dbReference type="ARBA" id="ARBA00023157"/>
    </source>
</evidence>
<dbReference type="AlphaFoldDB" id="A0A6C0M157"/>
<accession>A0A6C0M157</accession>
<keyword evidence="4" id="KW-0812">Transmembrane</keyword>
<dbReference type="SMART" id="SM00209">
    <property type="entry name" value="TSP1"/>
    <property type="match status" value="4"/>
</dbReference>
<keyword evidence="4" id="KW-0472">Membrane</keyword>